<feature type="repeat" description="TPR" evidence="5">
    <location>
        <begin position="165"/>
        <end position="198"/>
    </location>
</feature>
<dbReference type="Gene3D" id="1.25.40.10">
    <property type="entry name" value="Tetratricopeptide repeat domain"/>
    <property type="match status" value="1"/>
</dbReference>
<dbReference type="Gene3D" id="1.25.40.20">
    <property type="entry name" value="Ankyrin repeat-containing domain"/>
    <property type="match status" value="1"/>
</dbReference>
<evidence type="ECO:0000256" key="5">
    <source>
        <dbReference type="PROSITE-ProRule" id="PRU00339"/>
    </source>
</evidence>
<dbReference type="GO" id="GO:0005737">
    <property type="term" value="C:cytoplasm"/>
    <property type="evidence" value="ECO:0007669"/>
    <property type="project" value="UniProtKB-SubCell"/>
</dbReference>
<dbReference type="PROSITE" id="PS50005">
    <property type="entry name" value="TPR"/>
    <property type="match status" value="1"/>
</dbReference>
<keyword evidence="3" id="KW-0677">Repeat</keyword>
<evidence type="ECO:0000256" key="2">
    <source>
        <dbReference type="ARBA" id="ARBA00022490"/>
    </source>
</evidence>
<feature type="compositionally biased region" description="Low complexity" evidence="6">
    <location>
        <begin position="141"/>
        <end position="151"/>
    </location>
</feature>
<evidence type="ECO:0000256" key="4">
    <source>
        <dbReference type="ARBA" id="ARBA00022803"/>
    </source>
</evidence>
<dbReference type="EMBL" id="HBFO01000430">
    <property type="protein sequence ID" value="CAD8809209.1"/>
    <property type="molecule type" value="Transcribed_RNA"/>
</dbReference>
<dbReference type="FunFam" id="1.25.40.10:FF:000020">
    <property type="entry name" value="Stress-induced phosphoprotein 1"/>
    <property type="match status" value="1"/>
</dbReference>
<keyword evidence="4 5" id="KW-0802">TPR repeat</keyword>
<accession>A0A7S0Z2M1</accession>
<proteinExistence type="predicted"/>
<dbReference type="InterPro" id="IPR011990">
    <property type="entry name" value="TPR-like_helical_dom_sf"/>
</dbReference>
<evidence type="ECO:0000256" key="6">
    <source>
        <dbReference type="SAM" id="MobiDB-lite"/>
    </source>
</evidence>
<evidence type="ECO:0000256" key="1">
    <source>
        <dbReference type="ARBA" id="ARBA00004496"/>
    </source>
</evidence>
<dbReference type="InterPro" id="IPR036770">
    <property type="entry name" value="Ankyrin_rpt-contain_sf"/>
</dbReference>
<dbReference type="InterPro" id="IPR019734">
    <property type="entry name" value="TPR_rpt"/>
</dbReference>
<dbReference type="PANTHER" id="PTHR22904">
    <property type="entry name" value="TPR REPEAT CONTAINING PROTEIN"/>
    <property type="match status" value="1"/>
</dbReference>
<name>A0A7S0Z2M1_9CHLO</name>
<protein>
    <submittedName>
        <fullName evidence="7">Uncharacterized protein</fullName>
    </submittedName>
</protein>
<feature type="region of interest" description="Disordered" evidence="6">
    <location>
        <begin position="131"/>
        <end position="157"/>
    </location>
</feature>
<evidence type="ECO:0000313" key="7">
    <source>
        <dbReference type="EMBL" id="CAD8809209.1"/>
    </source>
</evidence>
<organism evidence="7">
    <name type="scientific">Ostreococcus mediterraneus</name>
    <dbReference type="NCBI Taxonomy" id="1486918"/>
    <lineage>
        <taxon>Eukaryota</taxon>
        <taxon>Viridiplantae</taxon>
        <taxon>Chlorophyta</taxon>
        <taxon>Mamiellophyceae</taxon>
        <taxon>Mamiellales</taxon>
        <taxon>Bathycoccaceae</taxon>
        <taxon>Ostreococcus</taxon>
    </lineage>
</organism>
<dbReference type="SUPFAM" id="SSF48452">
    <property type="entry name" value="TPR-like"/>
    <property type="match status" value="1"/>
</dbReference>
<dbReference type="SUPFAM" id="SSF48403">
    <property type="entry name" value="Ankyrin repeat"/>
    <property type="match status" value="1"/>
</dbReference>
<dbReference type="GO" id="GO:0051879">
    <property type="term" value="F:Hsp90 protein binding"/>
    <property type="evidence" value="ECO:0007669"/>
    <property type="project" value="TreeGrafter"/>
</dbReference>
<dbReference type="PANTHER" id="PTHR22904:SF523">
    <property type="entry name" value="STRESS-INDUCED-PHOSPHOPROTEIN 1"/>
    <property type="match status" value="1"/>
</dbReference>
<dbReference type="SMART" id="SM00028">
    <property type="entry name" value="TPR"/>
    <property type="match status" value="3"/>
</dbReference>
<dbReference type="Pfam" id="PF13181">
    <property type="entry name" value="TPR_8"/>
    <property type="match status" value="1"/>
</dbReference>
<dbReference type="AlphaFoldDB" id="A0A7S0Z2M1"/>
<gene>
    <name evidence="7" type="ORF">OMED0930_LOCUS302</name>
</gene>
<sequence length="302" mass="32535">MRWLFSLGVDVNGRNMGDSTAAHSAAGSGNIPSLIALIHEFSCDLELQNDLGQTPRDVAIARGDQDTAHAIEYHKKLRAARATFVQTKSYTLKDARDVLELAAADDSTLRGLTEKREIVAAIEKLLAAVPGSAPSRPTKPAPTLRATAAAPNERAEESDALVAKSQLAKDRGNAAFTARDFPRAIKAFSMAIRLDRTNHVLYSNRSAAYVGAGQFEEALTDAQKCVSLAPDWGKGYARQACALDAMGQHAEAVKACARGLARDSACDALRRQFEASKLAVRDANARYKEMWGTDPNNNQTHA</sequence>
<evidence type="ECO:0000256" key="3">
    <source>
        <dbReference type="ARBA" id="ARBA00022737"/>
    </source>
</evidence>
<reference evidence="7" key="1">
    <citation type="submission" date="2021-01" db="EMBL/GenBank/DDBJ databases">
        <authorList>
            <person name="Corre E."/>
            <person name="Pelletier E."/>
            <person name="Niang G."/>
            <person name="Scheremetjew M."/>
            <person name="Finn R."/>
            <person name="Kale V."/>
            <person name="Holt S."/>
            <person name="Cochrane G."/>
            <person name="Meng A."/>
            <person name="Brown T."/>
            <person name="Cohen L."/>
        </authorList>
    </citation>
    <scope>NUCLEOTIDE SEQUENCE</scope>
    <source>
        <strain evidence="7">Clade-D-RCC1621</strain>
    </source>
</reference>
<comment type="subcellular location">
    <subcellularLocation>
        <location evidence="1">Cytoplasm</location>
    </subcellularLocation>
</comment>
<keyword evidence="2" id="KW-0963">Cytoplasm</keyword>